<feature type="domain" description="NAD-dependent epimerase/dehydratase" evidence="2">
    <location>
        <begin position="3"/>
        <end position="203"/>
    </location>
</feature>
<name>A0A7Y9E289_9PSEU</name>
<keyword evidence="4" id="KW-1185">Reference proteome</keyword>
<dbReference type="RefSeq" id="WP_179797189.1">
    <property type="nucleotide sequence ID" value="NZ_BAABHP010000002.1"/>
</dbReference>
<dbReference type="Pfam" id="PF01370">
    <property type="entry name" value="Epimerase"/>
    <property type="match status" value="1"/>
</dbReference>
<evidence type="ECO:0000256" key="1">
    <source>
        <dbReference type="ARBA" id="ARBA00007637"/>
    </source>
</evidence>
<dbReference type="PROSITE" id="PS00061">
    <property type="entry name" value="ADH_SHORT"/>
    <property type="match status" value="1"/>
</dbReference>
<comment type="similarity">
    <text evidence="1">Belongs to the NAD(P)-dependent epimerase/dehydratase family.</text>
</comment>
<gene>
    <name evidence="3" type="ORF">BJ983_006015</name>
</gene>
<evidence type="ECO:0000313" key="3">
    <source>
        <dbReference type="EMBL" id="NYD39913.1"/>
    </source>
</evidence>
<dbReference type="AlphaFoldDB" id="A0A7Y9E289"/>
<dbReference type="SUPFAM" id="SSF51735">
    <property type="entry name" value="NAD(P)-binding Rossmann-fold domains"/>
    <property type="match status" value="1"/>
</dbReference>
<proteinExistence type="inferred from homology"/>
<dbReference type="PANTHER" id="PTHR43000">
    <property type="entry name" value="DTDP-D-GLUCOSE 4,6-DEHYDRATASE-RELATED"/>
    <property type="match status" value="1"/>
</dbReference>
<sequence>MRVVITGAGGFVGRHVAHAFRTAGHAVSALTRAALDVTDPVAVGRAVAGADAVCHLAARVRVRESREDPAGYWRTNLDGTRAVLAACPATARVVLASTAAVYATSDAPVAADAPLDPTSPYAASKLAADLLARDLAGAGGPGVVSLRAFNVAGPGDTDPSRVLPALLSGRPFTVNGDGSAVRDYLHVADLADAFVAAVDAAEPGTWRAYPVGSGRGTSVAELVDVVGHVTGRVVPVRHGPAVAEPARLVADHARITADTGWRPWRSEPERIVTDAWEDLRRRADPSSG</sequence>
<protein>
    <submittedName>
        <fullName evidence="3">UDP-glucose 4-epimerase</fullName>
        <ecNumber evidence="3">5.1.3.2</ecNumber>
    </submittedName>
</protein>
<dbReference type="InterPro" id="IPR020904">
    <property type="entry name" value="Sc_DH/Rdtase_CS"/>
</dbReference>
<dbReference type="InterPro" id="IPR036291">
    <property type="entry name" value="NAD(P)-bd_dom_sf"/>
</dbReference>
<organism evidence="3 4">
    <name type="scientific">Actinomycetospora corticicola</name>
    <dbReference type="NCBI Taxonomy" id="663602"/>
    <lineage>
        <taxon>Bacteria</taxon>
        <taxon>Bacillati</taxon>
        <taxon>Actinomycetota</taxon>
        <taxon>Actinomycetes</taxon>
        <taxon>Pseudonocardiales</taxon>
        <taxon>Pseudonocardiaceae</taxon>
        <taxon>Actinomycetospora</taxon>
    </lineage>
</organism>
<comment type="caution">
    <text evidence="3">The sequence shown here is derived from an EMBL/GenBank/DDBJ whole genome shotgun (WGS) entry which is preliminary data.</text>
</comment>
<dbReference type="Gene3D" id="3.40.50.720">
    <property type="entry name" value="NAD(P)-binding Rossmann-like Domain"/>
    <property type="match status" value="1"/>
</dbReference>
<accession>A0A7Y9E289</accession>
<dbReference type="EMBL" id="JACCBN010000001">
    <property type="protein sequence ID" value="NYD39913.1"/>
    <property type="molecule type" value="Genomic_DNA"/>
</dbReference>
<evidence type="ECO:0000259" key="2">
    <source>
        <dbReference type="Pfam" id="PF01370"/>
    </source>
</evidence>
<dbReference type="Proteomes" id="UP000535890">
    <property type="component" value="Unassembled WGS sequence"/>
</dbReference>
<reference evidence="3 4" key="1">
    <citation type="submission" date="2020-07" db="EMBL/GenBank/DDBJ databases">
        <title>Sequencing the genomes of 1000 actinobacteria strains.</title>
        <authorList>
            <person name="Klenk H.-P."/>
        </authorList>
    </citation>
    <scope>NUCLEOTIDE SEQUENCE [LARGE SCALE GENOMIC DNA]</scope>
    <source>
        <strain evidence="3 4">DSM 45772</strain>
    </source>
</reference>
<dbReference type="InterPro" id="IPR001509">
    <property type="entry name" value="Epimerase_deHydtase"/>
</dbReference>
<dbReference type="EC" id="5.1.3.2" evidence="3"/>
<evidence type="ECO:0000313" key="4">
    <source>
        <dbReference type="Proteomes" id="UP000535890"/>
    </source>
</evidence>
<keyword evidence="3" id="KW-0413">Isomerase</keyword>
<dbReference type="GO" id="GO:0003978">
    <property type="term" value="F:UDP-glucose 4-epimerase activity"/>
    <property type="evidence" value="ECO:0007669"/>
    <property type="project" value="UniProtKB-EC"/>
</dbReference>